<keyword evidence="3" id="KW-1185">Reference proteome</keyword>
<protein>
    <submittedName>
        <fullName evidence="2">Uncharacterized protein</fullName>
    </submittedName>
</protein>
<evidence type="ECO:0000256" key="1">
    <source>
        <dbReference type="SAM" id="MobiDB-lite"/>
    </source>
</evidence>
<dbReference type="Proteomes" id="UP001362999">
    <property type="component" value="Unassembled WGS sequence"/>
</dbReference>
<sequence length="687" mass="77226">MHEDTPMSSSPTASHAPMSSSPTASHASSTRINFATNPPQMYQFSAPSTRRNSVSSSPQRPQAHSSTAHPPRTPTRRHIEDGSAEDAARYKAKHYYVGQETYEAQMDGMRQELAQMRELLENTIHHSRSLEDRLQRVTSENAAVTFENAALSRRLVGYEEWTRNIGAPDSEYGNVYDAEQASGQGSHREQEVPMDLVNQNTAAQQAAAQSSTLATEGRTTGTATRDTAAEQEILKQRKLIEEQKAELATMRAREAALKATQAASGSVPKKTHRRKRTLFTVGTSSHAAPAPATGRDSDDDTIDEDEDDDEADSVEKLLRKDPKVQVLIAKIVSQIMKTAAKGRLRPGLGENSIARRPSARSQAIEKQKVHISKRQDLMWKAVIRDLWRKQYGRKRAVDFHNYIPVDVEEVQLCNQGIKGPLPQEYALDFSEGYNTSIWNATIIQKLAVRVKAAHEDDWQLPEVSNDYIAAHLYGHLKRSQEQWKRRQPRFLPEKQALETDLEAILRCKDSKQREADRAVSRSSKQQKLTLRKNTTADRLLLATPGTEEHSDLEYDDELLDYLGVDGMSSEDDDTLVVPGGVVPSTCFRVKKCIWRAEPVTYSMNDIDRHAATHKRNNNKGGAKRGTRVRVEELGKSEAPGRLPRALYDEDWLASKEREIPLWVEQRLCINDKAIFKLRNPKGKGRAI</sequence>
<proteinExistence type="predicted"/>
<feature type="compositionally biased region" description="Low complexity" evidence="1">
    <location>
        <begin position="1"/>
        <end position="30"/>
    </location>
</feature>
<reference evidence="2 3" key="1">
    <citation type="journal article" date="2024" name="J Genomics">
        <title>Draft genome sequencing and assembly of Favolaschia claudopus CIRM-BRFM 2984 isolated from oak limbs.</title>
        <authorList>
            <person name="Navarro D."/>
            <person name="Drula E."/>
            <person name="Chaduli D."/>
            <person name="Cazenave R."/>
            <person name="Ahrendt S."/>
            <person name="Wang J."/>
            <person name="Lipzen A."/>
            <person name="Daum C."/>
            <person name="Barry K."/>
            <person name="Grigoriev I.V."/>
            <person name="Favel A."/>
            <person name="Rosso M.N."/>
            <person name="Martin F."/>
        </authorList>
    </citation>
    <scope>NUCLEOTIDE SEQUENCE [LARGE SCALE GENOMIC DNA]</scope>
    <source>
        <strain evidence="2 3">CIRM-BRFM 2984</strain>
    </source>
</reference>
<comment type="caution">
    <text evidence="2">The sequence shown here is derived from an EMBL/GenBank/DDBJ whole genome shotgun (WGS) entry which is preliminary data.</text>
</comment>
<feature type="region of interest" description="Disordered" evidence="1">
    <location>
        <begin position="204"/>
        <end position="224"/>
    </location>
</feature>
<organism evidence="2 3">
    <name type="scientific">Favolaschia claudopus</name>
    <dbReference type="NCBI Taxonomy" id="2862362"/>
    <lineage>
        <taxon>Eukaryota</taxon>
        <taxon>Fungi</taxon>
        <taxon>Dikarya</taxon>
        <taxon>Basidiomycota</taxon>
        <taxon>Agaricomycotina</taxon>
        <taxon>Agaricomycetes</taxon>
        <taxon>Agaricomycetidae</taxon>
        <taxon>Agaricales</taxon>
        <taxon>Marasmiineae</taxon>
        <taxon>Mycenaceae</taxon>
        <taxon>Favolaschia</taxon>
    </lineage>
</organism>
<feature type="region of interest" description="Disordered" evidence="1">
    <location>
        <begin position="259"/>
        <end position="316"/>
    </location>
</feature>
<name>A0AAV9ZB97_9AGAR</name>
<feature type="compositionally biased region" description="Acidic residues" evidence="1">
    <location>
        <begin position="297"/>
        <end position="312"/>
    </location>
</feature>
<evidence type="ECO:0000313" key="3">
    <source>
        <dbReference type="Proteomes" id="UP001362999"/>
    </source>
</evidence>
<dbReference type="EMBL" id="JAWWNJ010000169">
    <property type="protein sequence ID" value="KAK6977379.1"/>
    <property type="molecule type" value="Genomic_DNA"/>
</dbReference>
<gene>
    <name evidence="2" type="ORF">R3P38DRAFT_3124765</name>
</gene>
<evidence type="ECO:0000313" key="2">
    <source>
        <dbReference type="EMBL" id="KAK6977379.1"/>
    </source>
</evidence>
<dbReference type="AlphaFoldDB" id="A0AAV9ZB97"/>
<feature type="compositionally biased region" description="Polar residues" evidence="1">
    <location>
        <begin position="31"/>
        <end position="68"/>
    </location>
</feature>
<feature type="region of interest" description="Disordered" evidence="1">
    <location>
        <begin position="1"/>
        <end position="83"/>
    </location>
</feature>
<accession>A0AAV9ZB97</accession>